<comment type="similarity">
    <text evidence="2">Belongs to the FMO family.</text>
</comment>
<keyword evidence="3" id="KW-0285">Flavoprotein</keyword>
<dbReference type="OrthoDB" id="74360at2759"/>
<evidence type="ECO:0000313" key="7">
    <source>
        <dbReference type="EMBL" id="OCH88362.1"/>
    </source>
</evidence>
<sequence>MAAATETPTPTLPTLEKLGASLQDDLDVQKVAHAWFAAFAQHVSANDIDGLLSLFVEDGWWRDMLVFTWEFRTFHGQAKIKKFLQDRLASAKVSNLKLGNVVLEKPYPDLVWIQGQFEFETEVGVGSGVFRLVPTASGAWKAHHLYTNLENLKDFPEKLGPRRNPYPNHGKWKDQRAREKEFVDSDPQVLVVGGGQSGLDIAARLKMLDVPTLVVERSPRIGDQWRHRYEALCLHDPVWYDHMPYLPFPPNWPVYTPAQKLADWLEFYAEAMELNVWTNSTVTRAEQDEKNKWHVTVKRADGSERKFVVDHVVFALGLGAGLPKIPKIPGQEEFQGQTLHSVYHKSARDHAGKKVFIIGACTSAHDIASDYAEHGVDVTLFQRSSSYIMTTKEGMPRMMRGTLFRRYWEGAGDVDVNDRLATSIPTFLQKELWKRVTKEIAEADKELLDNLNKVGFRTHLGHDDSGFVYMAMTRGGGYYLDVGACQMIIDGKIKLKSDSQIERFTKTGLKFEDGSEVEADVVMFATGFDGPSSAIAAITGEDIVKRLKPIWGLDAEGELRAWRDLGVPNLWYMMGNLAWCRFHSKHLALQIKAIQEGILGERYSLA</sequence>
<dbReference type="InterPro" id="IPR050982">
    <property type="entry name" value="Auxin_biosynth/cation_transpt"/>
</dbReference>
<reference evidence="7 8" key="1">
    <citation type="submission" date="2016-07" db="EMBL/GenBank/DDBJ databases">
        <title>Draft genome of the white-rot fungus Obba rivulosa 3A-2.</title>
        <authorList>
            <consortium name="DOE Joint Genome Institute"/>
            <person name="Miettinen O."/>
            <person name="Riley R."/>
            <person name="Acob R."/>
            <person name="Barry K."/>
            <person name="Cullen D."/>
            <person name="De Vries R."/>
            <person name="Hainaut M."/>
            <person name="Hatakka A."/>
            <person name="Henrissat B."/>
            <person name="Hilden K."/>
            <person name="Kuo R."/>
            <person name="Labutti K."/>
            <person name="Lipzen A."/>
            <person name="Makela M.R."/>
            <person name="Sandor L."/>
            <person name="Spatafora J.W."/>
            <person name="Grigoriev I.V."/>
            <person name="Hibbett D.S."/>
        </authorList>
    </citation>
    <scope>NUCLEOTIDE SEQUENCE [LARGE SCALE GENOMIC DNA]</scope>
    <source>
        <strain evidence="7 8">3A-2</strain>
    </source>
</reference>
<keyword evidence="5" id="KW-0521">NADP</keyword>
<keyword evidence="8" id="KW-1185">Reference proteome</keyword>
<keyword evidence="4" id="KW-0274">FAD</keyword>
<evidence type="ECO:0000256" key="1">
    <source>
        <dbReference type="ARBA" id="ARBA00001974"/>
    </source>
</evidence>
<protein>
    <submittedName>
        <fullName evidence="7">FAD/NAD(P)-binding domain-containing protein</fullName>
    </submittedName>
</protein>
<gene>
    <name evidence="7" type="ORF">OBBRIDRAFT_813700</name>
</gene>
<dbReference type="PANTHER" id="PTHR43539">
    <property type="entry name" value="FLAVIN-BINDING MONOOXYGENASE-LIKE PROTEIN (AFU_ORTHOLOGUE AFUA_4G09220)"/>
    <property type="match status" value="1"/>
</dbReference>
<dbReference type="GO" id="GO:0050661">
    <property type="term" value="F:NADP binding"/>
    <property type="evidence" value="ECO:0007669"/>
    <property type="project" value="InterPro"/>
</dbReference>
<dbReference type="Proteomes" id="UP000250043">
    <property type="component" value="Unassembled WGS sequence"/>
</dbReference>
<dbReference type="EMBL" id="KV722455">
    <property type="protein sequence ID" value="OCH88362.1"/>
    <property type="molecule type" value="Genomic_DNA"/>
</dbReference>
<organism evidence="7 8">
    <name type="scientific">Obba rivulosa</name>
    <dbReference type="NCBI Taxonomy" id="1052685"/>
    <lineage>
        <taxon>Eukaryota</taxon>
        <taxon>Fungi</taxon>
        <taxon>Dikarya</taxon>
        <taxon>Basidiomycota</taxon>
        <taxon>Agaricomycotina</taxon>
        <taxon>Agaricomycetes</taxon>
        <taxon>Polyporales</taxon>
        <taxon>Gelatoporiaceae</taxon>
        <taxon>Obba</taxon>
    </lineage>
</organism>
<dbReference type="GO" id="GO:0004499">
    <property type="term" value="F:N,N-dimethylaniline monooxygenase activity"/>
    <property type="evidence" value="ECO:0007669"/>
    <property type="project" value="InterPro"/>
</dbReference>
<keyword evidence="6" id="KW-0560">Oxidoreductase</keyword>
<dbReference type="GO" id="GO:0050660">
    <property type="term" value="F:flavin adenine dinucleotide binding"/>
    <property type="evidence" value="ECO:0007669"/>
    <property type="project" value="InterPro"/>
</dbReference>
<evidence type="ECO:0000256" key="2">
    <source>
        <dbReference type="ARBA" id="ARBA00009183"/>
    </source>
</evidence>
<evidence type="ECO:0000256" key="4">
    <source>
        <dbReference type="ARBA" id="ARBA00022827"/>
    </source>
</evidence>
<evidence type="ECO:0000256" key="3">
    <source>
        <dbReference type="ARBA" id="ARBA00022630"/>
    </source>
</evidence>
<name>A0A8E2DIL4_9APHY</name>
<dbReference type="Pfam" id="PF00743">
    <property type="entry name" value="FMO-like"/>
    <property type="match status" value="1"/>
</dbReference>
<evidence type="ECO:0000256" key="6">
    <source>
        <dbReference type="ARBA" id="ARBA00023002"/>
    </source>
</evidence>
<dbReference type="PANTHER" id="PTHR43539:SF26">
    <property type="entry name" value="MONOOXYGENASE, PUTATIVE-RELATED"/>
    <property type="match status" value="1"/>
</dbReference>
<comment type="cofactor">
    <cofactor evidence="1">
        <name>FAD</name>
        <dbReference type="ChEBI" id="CHEBI:57692"/>
    </cofactor>
</comment>
<dbReference type="SUPFAM" id="SSF51905">
    <property type="entry name" value="FAD/NAD(P)-binding domain"/>
    <property type="match status" value="2"/>
</dbReference>
<dbReference type="AlphaFoldDB" id="A0A8E2DIL4"/>
<evidence type="ECO:0000256" key="5">
    <source>
        <dbReference type="ARBA" id="ARBA00022857"/>
    </source>
</evidence>
<dbReference type="InterPro" id="IPR032710">
    <property type="entry name" value="NTF2-like_dom_sf"/>
</dbReference>
<dbReference type="FunFam" id="3.50.50.60:FF:000023">
    <property type="entry name" value="Dimethylaniline monooxygenase [N-oxide-forming]"/>
    <property type="match status" value="1"/>
</dbReference>
<evidence type="ECO:0000313" key="8">
    <source>
        <dbReference type="Proteomes" id="UP000250043"/>
    </source>
</evidence>
<dbReference type="InterPro" id="IPR036188">
    <property type="entry name" value="FAD/NAD-bd_sf"/>
</dbReference>
<dbReference type="Gene3D" id="3.50.50.60">
    <property type="entry name" value="FAD/NAD(P)-binding domain"/>
    <property type="match status" value="1"/>
</dbReference>
<accession>A0A8E2DIL4</accession>
<dbReference type="InterPro" id="IPR020946">
    <property type="entry name" value="Flavin_mOase-like"/>
</dbReference>
<dbReference type="SUPFAM" id="SSF54427">
    <property type="entry name" value="NTF2-like"/>
    <property type="match status" value="1"/>
</dbReference>
<proteinExistence type="inferred from homology"/>
<dbReference type="Gene3D" id="3.10.450.50">
    <property type="match status" value="1"/>
</dbReference>